<dbReference type="GeneID" id="11494387"/>
<keyword evidence="6" id="KW-1133">Transmembrane helix</keyword>
<evidence type="ECO:0000313" key="12">
    <source>
        <dbReference type="EMBL" id="CCD22616.1"/>
    </source>
</evidence>
<dbReference type="InterPro" id="IPR018108">
    <property type="entry name" value="MCP_transmembrane"/>
</dbReference>
<dbReference type="Proteomes" id="UP000000689">
    <property type="component" value="Chromosome 1"/>
</dbReference>
<comment type="similarity">
    <text evidence="2 10">Belongs to the mitochondrial carrier (TC 2.A.29) family.</text>
</comment>
<evidence type="ECO:0000256" key="6">
    <source>
        <dbReference type="ARBA" id="ARBA00022989"/>
    </source>
</evidence>
<evidence type="ECO:0000313" key="13">
    <source>
        <dbReference type="Proteomes" id="UP000000689"/>
    </source>
</evidence>
<protein>
    <submittedName>
        <fullName evidence="12">Uncharacterized protein</fullName>
    </submittedName>
</protein>
<evidence type="ECO:0000256" key="11">
    <source>
        <dbReference type="SAM" id="MobiDB-lite"/>
    </source>
</evidence>
<dbReference type="InterPro" id="IPR045900">
    <property type="entry name" value="Peroxisomal_Ade_carrier"/>
</dbReference>
<keyword evidence="4 9" id="KW-0812">Transmembrane</keyword>
<dbReference type="OrthoDB" id="446044at2759"/>
<evidence type="ECO:0000256" key="3">
    <source>
        <dbReference type="ARBA" id="ARBA00022448"/>
    </source>
</evidence>
<evidence type="ECO:0000256" key="5">
    <source>
        <dbReference type="ARBA" id="ARBA00022737"/>
    </source>
</evidence>
<dbReference type="OMA" id="PLEMINT"/>
<dbReference type="eggNOG" id="KOG0769">
    <property type="taxonomic scope" value="Eukaryota"/>
</dbReference>
<dbReference type="Pfam" id="PF00153">
    <property type="entry name" value="Mito_carr"/>
    <property type="match status" value="3"/>
</dbReference>
<dbReference type="STRING" id="1071378.G0W478"/>
<dbReference type="Gene3D" id="1.50.40.10">
    <property type="entry name" value="Mitochondrial carrier domain"/>
    <property type="match status" value="1"/>
</dbReference>
<dbReference type="HOGENOM" id="CLU_015166_6_3_1"/>
<accession>G0W478</accession>
<dbReference type="GO" id="GO:0015217">
    <property type="term" value="F:ADP transmembrane transporter activity"/>
    <property type="evidence" value="ECO:0007669"/>
    <property type="project" value="InterPro"/>
</dbReference>
<dbReference type="GO" id="GO:0005347">
    <property type="term" value="F:ATP transmembrane transporter activity"/>
    <property type="evidence" value="ECO:0007669"/>
    <property type="project" value="InterPro"/>
</dbReference>
<keyword evidence="3 10" id="KW-0813">Transport</keyword>
<evidence type="ECO:0000256" key="1">
    <source>
        <dbReference type="ARBA" id="ARBA00004585"/>
    </source>
</evidence>
<feature type="compositionally biased region" description="Polar residues" evidence="11">
    <location>
        <begin position="35"/>
        <end position="46"/>
    </location>
</feature>
<sequence>MSTLESAITGAIASAMANALVYPIDLAKTRIQSEVNNATQRGGQKQDSQKRSITERKKSRDVIRYILEILKRKGIQGLYQGAPTSIFSSFVQNFFYFLWYTFLRRKYFNLKTGNTTTIRKIRLSTLEELITGVCAATMTQLITNPIEVVLTRQQTMENEGNVTIMSVIKAVYEDNNRKMSSFWKGFKVSLILTINPSITFTSFQKLKELLFVMKGQTIELTAGYNFALGAMAKIISTLCTQPLIVAKVSLQRANSNFTHFQEVLEYIIKNEGISSLWKGLIPQIMKGILVQGFLFAFKGELIKLWKKTFLLRKLLLEEKSWRYLSTH</sequence>
<dbReference type="EMBL" id="HE580267">
    <property type="protein sequence ID" value="CCD22616.1"/>
    <property type="molecule type" value="Genomic_DNA"/>
</dbReference>
<keyword evidence="7 9" id="KW-0472">Membrane</keyword>
<evidence type="ECO:0000256" key="8">
    <source>
        <dbReference type="ARBA" id="ARBA00023140"/>
    </source>
</evidence>
<evidence type="ECO:0000256" key="4">
    <source>
        <dbReference type="ARBA" id="ARBA00022692"/>
    </source>
</evidence>
<evidence type="ECO:0000256" key="2">
    <source>
        <dbReference type="ARBA" id="ARBA00006375"/>
    </source>
</evidence>
<feature type="repeat" description="Solcar" evidence="9">
    <location>
        <begin position="1"/>
        <end position="106"/>
    </location>
</feature>
<evidence type="ECO:0000256" key="7">
    <source>
        <dbReference type="ARBA" id="ARBA00023136"/>
    </source>
</evidence>
<dbReference type="PROSITE" id="PS50920">
    <property type="entry name" value="SOLCAR"/>
    <property type="match status" value="3"/>
</dbReference>
<keyword evidence="5" id="KW-0677">Repeat</keyword>
<dbReference type="SUPFAM" id="SSF103506">
    <property type="entry name" value="Mitochondrial carrier"/>
    <property type="match status" value="1"/>
</dbReference>
<name>G0W478_NAUDC</name>
<dbReference type="PANTHER" id="PTHR46650:SF1">
    <property type="entry name" value="PEROXISOMAL ADENINE NUCLEOTIDE TRANSPORTER 1"/>
    <property type="match status" value="1"/>
</dbReference>
<keyword evidence="13" id="KW-1185">Reference proteome</keyword>
<feature type="repeat" description="Solcar" evidence="9">
    <location>
        <begin position="123"/>
        <end position="209"/>
    </location>
</feature>
<dbReference type="RefSeq" id="XP_003667859.1">
    <property type="nucleotide sequence ID" value="XM_003667811.1"/>
</dbReference>
<reference evidence="12 13" key="1">
    <citation type="journal article" date="2011" name="Proc. Natl. Acad. Sci. U.S.A.">
        <title>Evolutionary erosion of yeast sex chromosomes by mating-type switching accidents.</title>
        <authorList>
            <person name="Gordon J.L."/>
            <person name="Armisen D."/>
            <person name="Proux-Wera E."/>
            <person name="Oheigeartaigh S.S."/>
            <person name="Byrne K.P."/>
            <person name="Wolfe K.H."/>
        </authorList>
    </citation>
    <scope>NUCLEOTIDE SEQUENCE [LARGE SCALE GENOMIC DNA]</scope>
    <source>
        <strain evidence="13">ATCC 10597 / BCRC 20456 / CBS 421 / NBRC 0211 / NRRL Y-12639</strain>
    </source>
</reference>
<proteinExistence type="inferred from homology"/>
<keyword evidence="8" id="KW-0576">Peroxisome</keyword>
<dbReference type="AlphaFoldDB" id="G0W478"/>
<comment type="subcellular location">
    <subcellularLocation>
        <location evidence="1">Peroxisome membrane</location>
        <topology evidence="1">Multi-pass membrane protein</topology>
    </subcellularLocation>
</comment>
<dbReference type="InterPro" id="IPR023395">
    <property type="entry name" value="MCP_dom_sf"/>
</dbReference>
<dbReference type="GO" id="GO:0005778">
    <property type="term" value="C:peroxisomal membrane"/>
    <property type="evidence" value="ECO:0007669"/>
    <property type="project" value="UniProtKB-SubCell"/>
</dbReference>
<dbReference type="KEGG" id="ndi:NDAI_0A04600"/>
<feature type="repeat" description="Solcar" evidence="9">
    <location>
        <begin position="220"/>
        <end position="304"/>
    </location>
</feature>
<organism evidence="12 13">
    <name type="scientific">Naumovozyma dairenensis (strain ATCC 10597 / BCRC 20456 / CBS 421 / NBRC 0211 / NRRL Y-12639)</name>
    <name type="common">Saccharomyces dairenensis</name>
    <dbReference type="NCBI Taxonomy" id="1071378"/>
    <lineage>
        <taxon>Eukaryota</taxon>
        <taxon>Fungi</taxon>
        <taxon>Dikarya</taxon>
        <taxon>Ascomycota</taxon>
        <taxon>Saccharomycotina</taxon>
        <taxon>Saccharomycetes</taxon>
        <taxon>Saccharomycetales</taxon>
        <taxon>Saccharomycetaceae</taxon>
        <taxon>Naumovozyma</taxon>
    </lineage>
</organism>
<gene>
    <name evidence="12" type="primary">NDAI0A04600</name>
    <name evidence="12" type="ordered locus">NDAI_0A04600</name>
</gene>
<evidence type="ECO:0000256" key="10">
    <source>
        <dbReference type="RuleBase" id="RU000488"/>
    </source>
</evidence>
<dbReference type="PANTHER" id="PTHR46650">
    <property type="entry name" value="PEROXISOMAL ADENINE NUCLEOTIDE TRANSPORTER 1"/>
    <property type="match status" value="1"/>
</dbReference>
<feature type="region of interest" description="Disordered" evidence="11">
    <location>
        <begin position="35"/>
        <end position="55"/>
    </location>
</feature>
<dbReference type="GO" id="GO:0006635">
    <property type="term" value="P:fatty acid beta-oxidation"/>
    <property type="evidence" value="ECO:0007669"/>
    <property type="project" value="EnsemblFungi"/>
</dbReference>
<dbReference type="GO" id="GO:0007031">
    <property type="term" value="P:peroxisome organization"/>
    <property type="evidence" value="ECO:0007669"/>
    <property type="project" value="EnsemblFungi"/>
</dbReference>
<evidence type="ECO:0000256" key="9">
    <source>
        <dbReference type="PROSITE-ProRule" id="PRU00282"/>
    </source>
</evidence>